<feature type="compositionally biased region" description="Polar residues" evidence="1">
    <location>
        <begin position="290"/>
        <end position="301"/>
    </location>
</feature>
<dbReference type="Proteomes" id="UP000054018">
    <property type="component" value="Unassembled WGS sequence"/>
</dbReference>
<gene>
    <name evidence="3" type="ORF">PISMIDRAFT_106232</name>
</gene>
<proteinExistence type="predicted"/>
<evidence type="ECO:0000256" key="1">
    <source>
        <dbReference type="SAM" id="MobiDB-lite"/>
    </source>
</evidence>
<keyword evidence="2" id="KW-0812">Transmembrane</keyword>
<dbReference type="AlphaFoldDB" id="A0A0C9ZCM0"/>
<reference evidence="3 4" key="1">
    <citation type="submission" date="2014-04" db="EMBL/GenBank/DDBJ databases">
        <authorList>
            <consortium name="DOE Joint Genome Institute"/>
            <person name="Kuo A."/>
            <person name="Kohler A."/>
            <person name="Costa M.D."/>
            <person name="Nagy L.G."/>
            <person name="Floudas D."/>
            <person name="Copeland A."/>
            <person name="Barry K.W."/>
            <person name="Cichocki N."/>
            <person name="Veneault-Fourrey C."/>
            <person name="LaButti K."/>
            <person name="Lindquist E.A."/>
            <person name="Lipzen A."/>
            <person name="Lundell T."/>
            <person name="Morin E."/>
            <person name="Murat C."/>
            <person name="Sun H."/>
            <person name="Tunlid A."/>
            <person name="Henrissat B."/>
            <person name="Grigoriev I.V."/>
            <person name="Hibbett D.S."/>
            <person name="Martin F."/>
            <person name="Nordberg H.P."/>
            <person name="Cantor M.N."/>
            <person name="Hua S.X."/>
        </authorList>
    </citation>
    <scope>NUCLEOTIDE SEQUENCE [LARGE SCALE GENOMIC DNA]</scope>
    <source>
        <strain evidence="3 4">441</strain>
    </source>
</reference>
<name>A0A0C9ZCM0_9AGAM</name>
<feature type="transmembrane region" description="Helical" evidence="2">
    <location>
        <begin position="531"/>
        <end position="553"/>
    </location>
</feature>
<dbReference type="HOGENOM" id="CLU_029713_0_0_1"/>
<keyword evidence="2" id="KW-1133">Transmembrane helix</keyword>
<dbReference type="OrthoDB" id="3263163at2759"/>
<accession>A0A0C9ZCM0</accession>
<evidence type="ECO:0000313" key="3">
    <source>
        <dbReference type="EMBL" id="KIK20182.1"/>
    </source>
</evidence>
<protein>
    <submittedName>
        <fullName evidence="3">Uncharacterized protein</fullName>
    </submittedName>
</protein>
<keyword evidence="2" id="KW-0472">Membrane</keyword>
<dbReference type="EMBL" id="KN833770">
    <property type="protein sequence ID" value="KIK20182.1"/>
    <property type="molecule type" value="Genomic_DNA"/>
</dbReference>
<keyword evidence="4" id="KW-1185">Reference proteome</keyword>
<sequence length="569" mass="61102">MSSGGPAPHIFKSDVAAEAVITLVLIENSQEMVPAWGHLRGHYLPTLLGSMRAANPVVPIPVLWLTTMPVGGDSTSQSAPPRQYNQLPDLKFSFQPGNRVSARIINRSIELMLEAAAQFPNGLVAFHLIIVAASPPLEGTWSTSPTLPAQVGMSEWKLMAERLAQNRIFCHMVLSSSQNMGSLEQLFLANVGGRSTPEVARVLIVEQMQLQNHQPVKPWFTPHPGYSFYLAASRPARPRQMSAIVPSAELPTPPADKNPTSPSRPPVHRHQTFPLEVMRSSPEAPPTPQGAASPSLVSSLQKIHGLSRKKVYGTQTSRQPFCREEPVRAKYRQAPTPLSIPAVSGDESGLNKGGIGRMRSPERAPSPSDPISPARRSPRHRRGISPSDMKSIPTLTVPLSNAHGPPPATSVHPESSAYMSMASSSSSFQPVPVASHMRVDCPGSGLVLATPQMCVPSQQPISSASNATPRYTDAGDAPFLFSPELEAATAAKLQAALQCSSFGQPSCTSGNNYVAEGVCTSDFLLLQRGSLILFLSHGMRFIIIICVTSTLCVQTAAIFHSSMCHQQQA</sequence>
<feature type="region of interest" description="Disordered" evidence="1">
    <location>
        <begin position="247"/>
        <end position="414"/>
    </location>
</feature>
<reference evidence="4" key="2">
    <citation type="submission" date="2015-01" db="EMBL/GenBank/DDBJ databases">
        <title>Evolutionary Origins and Diversification of the Mycorrhizal Mutualists.</title>
        <authorList>
            <consortium name="DOE Joint Genome Institute"/>
            <consortium name="Mycorrhizal Genomics Consortium"/>
            <person name="Kohler A."/>
            <person name="Kuo A."/>
            <person name="Nagy L.G."/>
            <person name="Floudas D."/>
            <person name="Copeland A."/>
            <person name="Barry K.W."/>
            <person name="Cichocki N."/>
            <person name="Veneault-Fourrey C."/>
            <person name="LaButti K."/>
            <person name="Lindquist E.A."/>
            <person name="Lipzen A."/>
            <person name="Lundell T."/>
            <person name="Morin E."/>
            <person name="Murat C."/>
            <person name="Riley R."/>
            <person name="Ohm R."/>
            <person name="Sun H."/>
            <person name="Tunlid A."/>
            <person name="Henrissat B."/>
            <person name="Grigoriev I.V."/>
            <person name="Hibbett D.S."/>
            <person name="Martin F."/>
        </authorList>
    </citation>
    <scope>NUCLEOTIDE SEQUENCE [LARGE SCALE GENOMIC DNA]</scope>
    <source>
        <strain evidence="4">441</strain>
    </source>
</reference>
<evidence type="ECO:0000313" key="4">
    <source>
        <dbReference type="Proteomes" id="UP000054018"/>
    </source>
</evidence>
<organism evidence="3 4">
    <name type="scientific">Pisolithus microcarpus 441</name>
    <dbReference type="NCBI Taxonomy" id="765257"/>
    <lineage>
        <taxon>Eukaryota</taxon>
        <taxon>Fungi</taxon>
        <taxon>Dikarya</taxon>
        <taxon>Basidiomycota</taxon>
        <taxon>Agaricomycotina</taxon>
        <taxon>Agaricomycetes</taxon>
        <taxon>Agaricomycetidae</taxon>
        <taxon>Boletales</taxon>
        <taxon>Sclerodermatineae</taxon>
        <taxon>Pisolithaceae</taxon>
        <taxon>Pisolithus</taxon>
    </lineage>
</organism>
<evidence type="ECO:0000256" key="2">
    <source>
        <dbReference type="SAM" id="Phobius"/>
    </source>
</evidence>